<keyword evidence="5 7" id="KW-0472">Membrane</keyword>
<name>A0ABX8C2M8_9ACTN</name>
<evidence type="ECO:0000259" key="8">
    <source>
        <dbReference type="Pfam" id="PF00892"/>
    </source>
</evidence>
<feature type="transmembrane region" description="Helical" evidence="7">
    <location>
        <begin position="157"/>
        <end position="176"/>
    </location>
</feature>
<feature type="domain" description="EamA" evidence="8">
    <location>
        <begin position="15"/>
        <end position="145"/>
    </location>
</feature>
<dbReference type="InterPro" id="IPR000620">
    <property type="entry name" value="EamA_dom"/>
</dbReference>
<evidence type="ECO:0000313" key="9">
    <source>
        <dbReference type="EMBL" id="QUX27366.1"/>
    </source>
</evidence>
<dbReference type="SUPFAM" id="SSF103481">
    <property type="entry name" value="Multidrug resistance efflux transporter EmrE"/>
    <property type="match status" value="2"/>
</dbReference>
<accession>A0ABX8C2M8</accession>
<dbReference type="Proteomes" id="UP000678016">
    <property type="component" value="Chromosome"/>
</dbReference>
<comment type="similarity">
    <text evidence="2">Belongs to the EamA transporter family.</text>
</comment>
<reference evidence="10" key="1">
    <citation type="submission" date="2021-05" db="EMBL/GenBank/DDBJ databases">
        <title>Direct Submission.</title>
        <authorList>
            <person name="Li K."/>
            <person name="Gao J."/>
        </authorList>
    </citation>
    <scope>NUCLEOTIDE SEQUENCE [LARGE SCALE GENOMIC DNA]</scope>
    <source>
        <strain evidence="10">HDS12</strain>
    </source>
</reference>
<gene>
    <name evidence="9" type="ORF">KGD83_18855</name>
</gene>
<dbReference type="Pfam" id="PF00892">
    <property type="entry name" value="EamA"/>
    <property type="match status" value="2"/>
</dbReference>
<evidence type="ECO:0000256" key="2">
    <source>
        <dbReference type="ARBA" id="ARBA00007362"/>
    </source>
</evidence>
<dbReference type="InterPro" id="IPR050638">
    <property type="entry name" value="AA-Vitamin_Transporters"/>
</dbReference>
<feature type="domain" description="EamA" evidence="8">
    <location>
        <begin position="157"/>
        <end position="292"/>
    </location>
</feature>
<feature type="transmembrane region" description="Helical" evidence="7">
    <location>
        <begin position="74"/>
        <end position="94"/>
    </location>
</feature>
<keyword evidence="4 7" id="KW-1133">Transmembrane helix</keyword>
<evidence type="ECO:0000256" key="4">
    <source>
        <dbReference type="ARBA" id="ARBA00022989"/>
    </source>
</evidence>
<feature type="transmembrane region" description="Helical" evidence="7">
    <location>
        <begin position="275"/>
        <end position="296"/>
    </location>
</feature>
<evidence type="ECO:0000256" key="7">
    <source>
        <dbReference type="SAM" id="Phobius"/>
    </source>
</evidence>
<evidence type="ECO:0000313" key="10">
    <source>
        <dbReference type="Proteomes" id="UP000678016"/>
    </source>
</evidence>
<sequence length="368" mass="37973">MEHTETRTSRSVPFLLLAAGLVVMWSSGFVGAELGTRHAPATTLLAWRFLVVAALLAGWWLWRGPRMRRRDLAAHAALGLLAQSGYLYGVFAAAQAGVAAGTSALVAALQPLVATALAVPLLGERVRPRQLTGLALGLAGVGLVVGADLFRPGAAPWWGYLLPFGAMLSLVAATLLERRARPGGSVVQALAVQCAVSAVLFTGLAAATGTLAPPADPGFWAAVAWVVVLSTLGGYGLYWAVLARSGVARVSALLYLTPPTTLVWSWLMFGDPVGPAALAGMAVCAVAVVLVSAGGTGSRAARPNAKATGAPGREPEHTAASTTSTPDREPERRVEAAAGAPARAPERRTWGATDAPGPEAGRPRPRRR</sequence>
<feature type="transmembrane region" description="Helical" evidence="7">
    <location>
        <begin position="12"/>
        <end position="32"/>
    </location>
</feature>
<protein>
    <submittedName>
        <fullName evidence="9">DMT family transporter</fullName>
    </submittedName>
</protein>
<dbReference type="EMBL" id="CP074132">
    <property type="protein sequence ID" value="QUX27366.1"/>
    <property type="molecule type" value="Genomic_DNA"/>
</dbReference>
<organism evidence="9 10">
    <name type="scientific">Nocardiopsis akebiae</name>
    <dbReference type="NCBI Taxonomy" id="2831968"/>
    <lineage>
        <taxon>Bacteria</taxon>
        <taxon>Bacillati</taxon>
        <taxon>Actinomycetota</taxon>
        <taxon>Actinomycetes</taxon>
        <taxon>Streptosporangiales</taxon>
        <taxon>Nocardiopsidaceae</taxon>
        <taxon>Nocardiopsis</taxon>
    </lineage>
</organism>
<dbReference type="PANTHER" id="PTHR32322">
    <property type="entry name" value="INNER MEMBRANE TRANSPORTER"/>
    <property type="match status" value="1"/>
</dbReference>
<keyword evidence="3 7" id="KW-0812">Transmembrane</keyword>
<evidence type="ECO:0000256" key="5">
    <source>
        <dbReference type="ARBA" id="ARBA00023136"/>
    </source>
</evidence>
<keyword evidence="10" id="KW-1185">Reference proteome</keyword>
<proteinExistence type="inferred from homology"/>
<feature type="transmembrane region" description="Helical" evidence="7">
    <location>
        <begin position="44"/>
        <end position="62"/>
    </location>
</feature>
<dbReference type="RefSeq" id="WP_212640432.1">
    <property type="nucleotide sequence ID" value="NZ_CP074132.1"/>
</dbReference>
<feature type="transmembrane region" description="Helical" evidence="7">
    <location>
        <begin position="252"/>
        <end position="269"/>
    </location>
</feature>
<feature type="transmembrane region" description="Helical" evidence="7">
    <location>
        <begin position="131"/>
        <end position="151"/>
    </location>
</feature>
<feature type="compositionally biased region" description="Basic and acidic residues" evidence="6">
    <location>
        <begin position="326"/>
        <end position="335"/>
    </location>
</feature>
<dbReference type="PANTHER" id="PTHR32322:SF2">
    <property type="entry name" value="EAMA DOMAIN-CONTAINING PROTEIN"/>
    <property type="match status" value="1"/>
</dbReference>
<dbReference type="InterPro" id="IPR037185">
    <property type="entry name" value="EmrE-like"/>
</dbReference>
<feature type="transmembrane region" description="Helical" evidence="7">
    <location>
        <begin position="188"/>
        <end position="207"/>
    </location>
</feature>
<evidence type="ECO:0000256" key="3">
    <source>
        <dbReference type="ARBA" id="ARBA00022692"/>
    </source>
</evidence>
<feature type="transmembrane region" description="Helical" evidence="7">
    <location>
        <begin position="100"/>
        <end position="119"/>
    </location>
</feature>
<evidence type="ECO:0000256" key="6">
    <source>
        <dbReference type="SAM" id="MobiDB-lite"/>
    </source>
</evidence>
<feature type="region of interest" description="Disordered" evidence="6">
    <location>
        <begin position="296"/>
        <end position="368"/>
    </location>
</feature>
<feature type="transmembrane region" description="Helical" evidence="7">
    <location>
        <begin position="219"/>
        <end position="240"/>
    </location>
</feature>
<comment type="subcellular location">
    <subcellularLocation>
        <location evidence="1">Membrane</location>
        <topology evidence="1">Multi-pass membrane protein</topology>
    </subcellularLocation>
</comment>
<evidence type="ECO:0000256" key="1">
    <source>
        <dbReference type="ARBA" id="ARBA00004141"/>
    </source>
</evidence>